<feature type="domain" description="Myb/SANT-like" evidence="2">
    <location>
        <begin position="1"/>
        <end position="86"/>
    </location>
</feature>
<dbReference type="Pfam" id="PF12776">
    <property type="entry name" value="Myb_DNA-bind_3"/>
    <property type="match status" value="1"/>
</dbReference>
<keyword evidence="4" id="KW-1185">Reference proteome</keyword>
<evidence type="ECO:0000256" key="1">
    <source>
        <dbReference type="SAM" id="MobiDB-lite"/>
    </source>
</evidence>
<dbReference type="InterPro" id="IPR024752">
    <property type="entry name" value="Myb/SANT-like_dom"/>
</dbReference>
<organism evidence="3 4">
    <name type="scientific">Cuscuta australis</name>
    <dbReference type="NCBI Taxonomy" id="267555"/>
    <lineage>
        <taxon>Eukaryota</taxon>
        <taxon>Viridiplantae</taxon>
        <taxon>Streptophyta</taxon>
        <taxon>Embryophyta</taxon>
        <taxon>Tracheophyta</taxon>
        <taxon>Spermatophyta</taxon>
        <taxon>Magnoliopsida</taxon>
        <taxon>eudicotyledons</taxon>
        <taxon>Gunneridae</taxon>
        <taxon>Pentapetalae</taxon>
        <taxon>asterids</taxon>
        <taxon>lamiids</taxon>
        <taxon>Solanales</taxon>
        <taxon>Convolvulaceae</taxon>
        <taxon>Cuscuteae</taxon>
        <taxon>Cuscuta</taxon>
        <taxon>Cuscuta subgen. Grammica</taxon>
        <taxon>Cuscuta sect. Cleistogrammica</taxon>
    </lineage>
</organism>
<accession>A0A328DFK5</accession>
<dbReference type="Proteomes" id="UP000249390">
    <property type="component" value="Unassembled WGS sequence"/>
</dbReference>
<comment type="caution">
    <text evidence="3">The sequence shown here is derived from an EMBL/GenBank/DDBJ whole genome shotgun (WGS) entry which is preliminary data.</text>
</comment>
<feature type="region of interest" description="Disordered" evidence="1">
    <location>
        <begin position="122"/>
        <end position="141"/>
    </location>
</feature>
<protein>
    <recommendedName>
        <fullName evidence="2">Myb/SANT-like domain-containing protein</fullName>
    </recommendedName>
</protein>
<dbReference type="PANTHER" id="PTHR46929">
    <property type="entry name" value="EXPRESSED PROTEIN"/>
    <property type="match status" value="1"/>
</dbReference>
<dbReference type="AlphaFoldDB" id="A0A328DFK5"/>
<dbReference type="EMBL" id="NQVE01000148">
    <property type="protein sequence ID" value="RAL44070.1"/>
    <property type="molecule type" value="Genomic_DNA"/>
</dbReference>
<reference evidence="3 4" key="1">
    <citation type="submission" date="2018-06" db="EMBL/GenBank/DDBJ databases">
        <title>The Genome of Cuscuta australis (Dodder) Provides Insight into the Evolution of Plant Parasitism.</title>
        <authorList>
            <person name="Liu H."/>
        </authorList>
    </citation>
    <scope>NUCLEOTIDE SEQUENCE [LARGE SCALE GENOMIC DNA]</scope>
    <source>
        <strain evidence="4">cv. Yunnan</strain>
        <tissue evidence="3">Vines</tissue>
    </source>
</reference>
<gene>
    <name evidence="3" type="ORF">DM860_014991</name>
</gene>
<evidence type="ECO:0000259" key="2">
    <source>
        <dbReference type="Pfam" id="PF12776"/>
    </source>
</evidence>
<proteinExistence type="predicted"/>
<evidence type="ECO:0000313" key="3">
    <source>
        <dbReference type="EMBL" id="RAL44070.1"/>
    </source>
</evidence>
<name>A0A328DFK5_9ASTE</name>
<evidence type="ECO:0000313" key="4">
    <source>
        <dbReference type="Proteomes" id="UP000249390"/>
    </source>
</evidence>
<feature type="compositionally biased region" description="Polar residues" evidence="1">
    <location>
        <begin position="122"/>
        <end position="139"/>
    </location>
</feature>
<sequence length="230" mass="26147">MERVFLEILAEEARNPNNTTSSFGSSSLNRVASTIFEMFKVQCEHKHVENHLKTVKGTWTIICMLREKSGFGWDHNIKMITCDRSTYEEAVTEDLQNLIKMLIAHMIDTNDIEEMTTDTFLAQSSGGKSTSSNVGSSQGVKRKRRLDDTVIEGLVEEIGNVAKAIAKFNKVDDDAMFAKVMSVGEGYDERELGKVFEFLMRNETEARIFNAKSDNLKKIWIEEFLLSRLD</sequence>
<dbReference type="PANTHER" id="PTHR46929:SF23">
    <property type="entry name" value="L10-INTERACTING MYB DOMAIN-CONTAINING PROTEIN-LIKE"/>
    <property type="match status" value="1"/>
</dbReference>